<dbReference type="PANTHER" id="PTHR24567:SF68">
    <property type="entry name" value="DNA-BINDING TRANSCRIPTIONAL DUAL REGULATOR CRP"/>
    <property type="match status" value="1"/>
</dbReference>
<sequence>MSIEDDIALLESVPMLNLLGRDALRVIAISADSRPLAPNEVLFREGQFAEAAYVVASGLISVGRENAALAKRAGQTVRVGRGGLLGEIALITETKRPATATAVEASVVLRIPRVIFMRTIESYPDAAARLMQAVTDRVQDTLSQLDGVRRHLEAIEPAPRRSR</sequence>
<dbReference type="PROSITE" id="PS50042">
    <property type="entry name" value="CNMP_BINDING_3"/>
    <property type="match status" value="1"/>
</dbReference>
<feature type="domain" description="Cyclic nucleotide-binding" evidence="1">
    <location>
        <begin position="15"/>
        <end position="137"/>
    </location>
</feature>
<dbReference type="GO" id="GO:0003700">
    <property type="term" value="F:DNA-binding transcription factor activity"/>
    <property type="evidence" value="ECO:0007669"/>
    <property type="project" value="TreeGrafter"/>
</dbReference>
<dbReference type="InterPro" id="IPR000595">
    <property type="entry name" value="cNMP-bd_dom"/>
</dbReference>
<dbReference type="GO" id="GO:0005829">
    <property type="term" value="C:cytosol"/>
    <property type="evidence" value="ECO:0007669"/>
    <property type="project" value="TreeGrafter"/>
</dbReference>
<dbReference type="EMBL" id="QFQD01000088">
    <property type="protein sequence ID" value="PZQ79447.1"/>
    <property type="molecule type" value="Genomic_DNA"/>
</dbReference>
<accession>A0A2W5S9H7</accession>
<dbReference type="AlphaFoldDB" id="A0A2W5S9H7"/>
<dbReference type="CDD" id="cd00038">
    <property type="entry name" value="CAP_ED"/>
    <property type="match status" value="1"/>
</dbReference>
<evidence type="ECO:0000313" key="2">
    <source>
        <dbReference type="EMBL" id="PZQ79447.1"/>
    </source>
</evidence>
<protein>
    <submittedName>
        <fullName evidence="2">Crp/Fnr family transcriptional regulator</fullName>
    </submittedName>
</protein>
<dbReference type="PANTHER" id="PTHR24567">
    <property type="entry name" value="CRP FAMILY TRANSCRIPTIONAL REGULATORY PROTEIN"/>
    <property type="match status" value="1"/>
</dbReference>
<gene>
    <name evidence="2" type="ORF">DI549_20165</name>
</gene>
<reference evidence="2 3" key="1">
    <citation type="submission" date="2017-08" db="EMBL/GenBank/DDBJ databases">
        <title>Infants hospitalized years apart are colonized by the same room-sourced microbial strains.</title>
        <authorList>
            <person name="Brooks B."/>
            <person name="Olm M.R."/>
            <person name="Firek B.A."/>
            <person name="Baker R."/>
            <person name="Thomas B.C."/>
            <person name="Morowitz M.J."/>
            <person name="Banfield J.F."/>
        </authorList>
    </citation>
    <scope>NUCLEOTIDE SEQUENCE [LARGE SCALE GENOMIC DNA]</scope>
    <source>
        <strain evidence="2">S2_005_001_R2_27</strain>
    </source>
</reference>
<comment type="caution">
    <text evidence="2">The sequence shown here is derived from an EMBL/GenBank/DDBJ whole genome shotgun (WGS) entry which is preliminary data.</text>
</comment>
<dbReference type="Proteomes" id="UP000248887">
    <property type="component" value="Unassembled WGS sequence"/>
</dbReference>
<name>A0A2W5S9H7_ANCNO</name>
<evidence type="ECO:0000259" key="1">
    <source>
        <dbReference type="PROSITE" id="PS50042"/>
    </source>
</evidence>
<dbReference type="SUPFAM" id="SSF51206">
    <property type="entry name" value="cAMP-binding domain-like"/>
    <property type="match status" value="1"/>
</dbReference>
<dbReference type="SMART" id="SM00100">
    <property type="entry name" value="cNMP"/>
    <property type="match status" value="1"/>
</dbReference>
<proteinExistence type="predicted"/>
<dbReference type="Pfam" id="PF00027">
    <property type="entry name" value="cNMP_binding"/>
    <property type="match status" value="1"/>
</dbReference>
<organism evidence="2 3">
    <name type="scientific">Ancylobacter novellus</name>
    <name type="common">Thiobacillus novellus</name>
    <dbReference type="NCBI Taxonomy" id="921"/>
    <lineage>
        <taxon>Bacteria</taxon>
        <taxon>Pseudomonadati</taxon>
        <taxon>Pseudomonadota</taxon>
        <taxon>Alphaproteobacteria</taxon>
        <taxon>Hyphomicrobiales</taxon>
        <taxon>Xanthobacteraceae</taxon>
        <taxon>Ancylobacter</taxon>
    </lineage>
</organism>
<evidence type="ECO:0000313" key="3">
    <source>
        <dbReference type="Proteomes" id="UP000248887"/>
    </source>
</evidence>
<dbReference type="Gene3D" id="2.60.120.10">
    <property type="entry name" value="Jelly Rolls"/>
    <property type="match status" value="1"/>
</dbReference>
<dbReference type="InterPro" id="IPR050397">
    <property type="entry name" value="Env_Response_Regulators"/>
</dbReference>
<dbReference type="InterPro" id="IPR014710">
    <property type="entry name" value="RmlC-like_jellyroll"/>
</dbReference>
<dbReference type="InterPro" id="IPR018490">
    <property type="entry name" value="cNMP-bd_dom_sf"/>
</dbReference>